<gene>
    <name evidence="6" type="ORF">G7070_04410</name>
</gene>
<dbReference type="Proteomes" id="UP000501058">
    <property type="component" value="Chromosome"/>
</dbReference>
<dbReference type="CDD" id="cd03230">
    <property type="entry name" value="ABC_DR_subfamily_A"/>
    <property type="match status" value="1"/>
</dbReference>
<organism evidence="6 7">
    <name type="scientific">Propioniciclava coleopterorum</name>
    <dbReference type="NCBI Taxonomy" id="2714937"/>
    <lineage>
        <taxon>Bacteria</taxon>
        <taxon>Bacillati</taxon>
        <taxon>Actinomycetota</taxon>
        <taxon>Actinomycetes</taxon>
        <taxon>Propionibacteriales</taxon>
        <taxon>Propionibacteriaceae</taxon>
        <taxon>Propioniciclava</taxon>
    </lineage>
</organism>
<evidence type="ECO:0000256" key="4">
    <source>
        <dbReference type="ARBA" id="ARBA00022840"/>
    </source>
</evidence>
<evidence type="ECO:0000313" key="6">
    <source>
        <dbReference type="EMBL" id="QIK71649.1"/>
    </source>
</evidence>
<dbReference type="GO" id="GO:0005524">
    <property type="term" value="F:ATP binding"/>
    <property type="evidence" value="ECO:0007669"/>
    <property type="project" value="UniProtKB-KW"/>
</dbReference>
<dbReference type="Pfam" id="PF00005">
    <property type="entry name" value="ABC_tran"/>
    <property type="match status" value="1"/>
</dbReference>
<dbReference type="EMBL" id="CP049865">
    <property type="protein sequence ID" value="QIK71649.1"/>
    <property type="molecule type" value="Genomic_DNA"/>
</dbReference>
<dbReference type="GO" id="GO:0016887">
    <property type="term" value="F:ATP hydrolysis activity"/>
    <property type="evidence" value="ECO:0007669"/>
    <property type="project" value="InterPro"/>
</dbReference>
<evidence type="ECO:0000259" key="5">
    <source>
        <dbReference type="PROSITE" id="PS50893"/>
    </source>
</evidence>
<keyword evidence="2" id="KW-0813">Transport</keyword>
<dbReference type="InterPro" id="IPR027417">
    <property type="entry name" value="P-loop_NTPase"/>
</dbReference>
<evidence type="ECO:0000256" key="2">
    <source>
        <dbReference type="ARBA" id="ARBA00022448"/>
    </source>
</evidence>
<dbReference type="PROSITE" id="PS50893">
    <property type="entry name" value="ABC_TRANSPORTER_2"/>
    <property type="match status" value="1"/>
</dbReference>
<keyword evidence="7" id="KW-1185">Reference proteome</keyword>
<keyword evidence="3" id="KW-0547">Nucleotide-binding</keyword>
<dbReference type="SUPFAM" id="SSF52540">
    <property type="entry name" value="P-loop containing nucleoside triphosphate hydrolases"/>
    <property type="match status" value="1"/>
</dbReference>
<reference evidence="6 7" key="1">
    <citation type="submission" date="2020-03" db="EMBL/GenBank/DDBJ databases">
        <title>Propioniciclava sp. nov., isolated from Hydrophilus acuminatus.</title>
        <authorList>
            <person name="Hyun D.-W."/>
            <person name="Bae J.-W."/>
        </authorList>
    </citation>
    <scope>NUCLEOTIDE SEQUENCE [LARGE SCALE GENOMIC DNA]</scope>
    <source>
        <strain evidence="6 7">HDW11</strain>
    </source>
</reference>
<dbReference type="Gene3D" id="3.40.50.300">
    <property type="entry name" value="P-loop containing nucleotide triphosphate hydrolases"/>
    <property type="match status" value="1"/>
</dbReference>
<evidence type="ECO:0000256" key="1">
    <source>
        <dbReference type="ARBA" id="ARBA00005417"/>
    </source>
</evidence>
<protein>
    <submittedName>
        <fullName evidence="6">ABC transporter ATP-binding protein</fullName>
    </submittedName>
</protein>
<dbReference type="PROSITE" id="PS00211">
    <property type="entry name" value="ABC_TRANSPORTER_1"/>
    <property type="match status" value="1"/>
</dbReference>
<evidence type="ECO:0000256" key="3">
    <source>
        <dbReference type="ARBA" id="ARBA00022741"/>
    </source>
</evidence>
<dbReference type="PANTHER" id="PTHR43335">
    <property type="entry name" value="ABC TRANSPORTER, ATP-BINDING PROTEIN"/>
    <property type="match status" value="1"/>
</dbReference>
<dbReference type="AlphaFoldDB" id="A0A6G7Y4L3"/>
<name>A0A6G7Y4L3_9ACTN</name>
<dbReference type="RefSeq" id="WP_166232258.1">
    <property type="nucleotide sequence ID" value="NZ_CP049865.1"/>
</dbReference>
<dbReference type="SMART" id="SM00382">
    <property type="entry name" value="AAA"/>
    <property type="match status" value="1"/>
</dbReference>
<dbReference type="PANTHER" id="PTHR43335:SF4">
    <property type="entry name" value="ABC TRANSPORTER, ATP-BINDING PROTEIN"/>
    <property type="match status" value="1"/>
</dbReference>
<sequence>MSALTLAGVSGGYRGAAAVSAIDLTVGRGEVVALVGLNGTGKTTLLRLAFGMVRPTAGRVSVLGTPVAGLPAAIWGRVGYLVDTPLAYPELTVRENLRMALSLHGRSAARLDQCLGRWRLRESAGRRLRHLSLGNRQRVGLAAALAHDPDLVVLDEPGNALDPAGVIILRDELRRRADAGAGVLVSSHHLDEVARVADRVLVMNAGRLVGALDPHGAELERAFFAMVRADDEERVR</sequence>
<keyword evidence="4 6" id="KW-0067">ATP-binding</keyword>
<dbReference type="KEGG" id="prv:G7070_04410"/>
<feature type="domain" description="ABC transporter" evidence="5">
    <location>
        <begin position="4"/>
        <end position="230"/>
    </location>
</feature>
<dbReference type="InterPro" id="IPR017871">
    <property type="entry name" value="ABC_transporter-like_CS"/>
</dbReference>
<accession>A0A6G7Y4L3</accession>
<comment type="similarity">
    <text evidence="1">Belongs to the ABC transporter superfamily.</text>
</comment>
<dbReference type="InterPro" id="IPR003593">
    <property type="entry name" value="AAA+_ATPase"/>
</dbReference>
<proteinExistence type="inferred from homology"/>
<evidence type="ECO:0000313" key="7">
    <source>
        <dbReference type="Proteomes" id="UP000501058"/>
    </source>
</evidence>
<dbReference type="InterPro" id="IPR003439">
    <property type="entry name" value="ABC_transporter-like_ATP-bd"/>
</dbReference>